<keyword evidence="8 14" id="KW-0067">ATP-binding</keyword>
<evidence type="ECO:0000256" key="4">
    <source>
        <dbReference type="ARBA" id="ARBA00022527"/>
    </source>
</evidence>
<evidence type="ECO:0000256" key="11">
    <source>
        <dbReference type="ARBA" id="ARBA00048679"/>
    </source>
</evidence>
<evidence type="ECO:0000256" key="2">
    <source>
        <dbReference type="ARBA" id="ARBA00012513"/>
    </source>
</evidence>
<dbReference type="FunFam" id="1.10.510.10:FF:000292">
    <property type="entry name" value="Serine/threonine-protein kinase 36"/>
    <property type="match status" value="1"/>
</dbReference>
<keyword evidence="13" id="KW-0479">Metal-binding</keyword>
<keyword evidence="9" id="KW-0206">Cytoskeleton</keyword>
<dbReference type="GO" id="GO:0005524">
    <property type="term" value="F:ATP binding"/>
    <property type="evidence" value="ECO:0007669"/>
    <property type="project" value="UniProtKB-UniRule"/>
</dbReference>
<dbReference type="Proteomes" id="UP000275267">
    <property type="component" value="Unassembled WGS sequence"/>
</dbReference>
<name>A0A3L6QQS9_PANMI</name>
<gene>
    <name evidence="18" type="ORF">C2845_PM04G04060</name>
</gene>
<dbReference type="PROSITE" id="PS00108">
    <property type="entry name" value="PROTEIN_KINASE_ST"/>
    <property type="match status" value="1"/>
</dbReference>
<dbReference type="EC" id="2.7.11.1" evidence="2"/>
<evidence type="ECO:0000256" key="6">
    <source>
        <dbReference type="ARBA" id="ARBA00022741"/>
    </source>
</evidence>
<evidence type="ECO:0000256" key="9">
    <source>
        <dbReference type="ARBA" id="ARBA00023212"/>
    </source>
</evidence>
<dbReference type="InterPro" id="IPR017441">
    <property type="entry name" value="Protein_kinase_ATP_BS"/>
</dbReference>
<evidence type="ECO:0000313" key="18">
    <source>
        <dbReference type="EMBL" id="RLM85756.1"/>
    </source>
</evidence>
<evidence type="ECO:0000256" key="10">
    <source>
        <dbReference type="ARBA" id="ARBA00047899"/>
    </source>
</evidence>
<reference evidence="19" key="1">
    <citation type="journal article" date="2019" name="Nat. Commun.">
        <title>The genome of broomcorn millet.</title>
        <authorList>
            <person name="Zou C."/>
            <person name="Miki D."/>
            <person name="Li D."/>
            <person name="Tang Q."/>
            <person name="Xiao L."/>
            <person name="Rajput S."/>
            <person name="Deng P."/>
            <person name="Jia W."/>
            <person name="Huang R."/>
            <person name="Zhang M."/>
            <person name="Sun Y."/>
            <person name="Hu J."/>
            <person name="Fu X."/>
            <person name="Schnable P.S."/>
            <person name="Li F."/>
            <person name="Zhang H."/>
            <person name="Feng B."/>
            <person name="Zhu X."/>
            <person name="Liu R."/>
            <person name="Schnable J.C."/>
            <person name="Zhu J.-K."/>
            <person name="Zhang H."/>
        </authorList>
    </citation>
    <scope>NUCLEOTIDE SEQUENCE [LARGE SCALE GENOMIC DNA]</scope>
</reference>
<dbReference type="GO" id="GO:0008270">
    <property type="term" value="F:zinc ion binding"/>
    <property type="evidence" value="ECO:0007669"/>
    <property type="project" value="UniProtKB-KW"/>
</dbReference>
<evidence type="ECO:0000256" key="1">
    <source>
        <dbReference type="ARBA" id="ARBA00004245"/>
    </source>
</evidence>
<keyword evidence="3" id="KW-0963">Cytoplasm</keyword>
<comment type="catalytic activity">
    <reaction evidence="11">
        <text>L-seryl-[protein] + ATP = O-phospho-L-seryl-[protein] + ADP + H(+)</text>
        <dbReference type="Rhea" id="RHEA:17989"/>
        <dbReference type="Rhea" id="RHEA-COMP:9863"/>
        <dbReference type="Rhea" id="RHEA-COMP:11604"/>
        <dbReference type="ChEBI" id="CHEBI:15378"/>
        <dbReference type="ChEBI" id="CHEBI:29999"/>
        <dbReference type="ChEBI" id="CHEBI:30616"/>
        <dbReference type="ChEBI" id="CHEBI:83421"/>
        <dbReference type="ChEBI" id="CHEBI:456216"/>
        <dbReference type="EC" id="2.7.11.1"/>
    </reaction>
</comment>
<keyword evidence="13" id="KW-0863">Zinc-finger</keyword>
<dbReference type="GO" id="GO:0005737">
    <property type="term" value="C:cytoplasm"/>
    <property type="evidence" value="ECO:0007669"/>
    <property type="project" value="UniProtKB-ARBA"/>
</dbReference>
<feature type="domain" description="SWIM-type" evidence="17">
    <location>
        <begin position="482"/>
        <end position="518"/>
    </location>
</feature>
<dbReference type="SUPFAM" id="SSF56112">
    <property type="entry name" value="Protein kinase-like (PK-like)"/>
    <property type="match status" value="1"/>
</dbReference>
<dbReference type="Pfam" id="PF00069">
    <property type="entry name" value="Pkinase"/>
    <property type="match status" value="1"/>
</dbReference>
<organism evidence="18 19">
    <name type="scientific">Panicum miliaceum</name>
    <name type="common">Proso millet</name>
    <name type="synonym">Broomcorn millet</name>
    <dbReference type="NCBI Taxonomy" id="4540"/>
    <lineage>
        <taxon>Eukaryota</taxon>
        <taxon>Viridiplantae</taxon>
        <taxon>Streptophyta</taxon>
        <taxon>Embryophyta</taxon>
        <taxon>Tracheophyta</taxon>
        <taxon>Spermatophyta</taxon>
        <taxon>Magnoliopsida</taxon>
        <taxon>Liliopsida</taxon>
        <taxon>Poales</taxon>
        <taxon>Poaceae</taxon>
        <taxon>PACMAD clade</taxon>
        <taxon>Panicoideae</taxon>
        <taxon>Panicodae</taxon>
        <taxon>Paniceae</taxon>
        <taxon>Panicinae</taxon>
        <taxon>Panicum</taxon>
        <taxon>Panicum sect. Panicum</taxon>
    </lineage>
</organism>
<dbReference type="SMART" id="SM00220">
    <property type="entry name" value="S_TKc"/>
    <property type="match status" value="1"/>
</dbReference>
<keyword evidence="13" id="KW-0862">Zinc</keyword>
<evidence type="ECO:0000256" key="14">
    <source>
        <dbReference type="PROSITE-ProRule" id="PRU10141"/>
    </source>
</evidence>
<dbReference type="PROSITE" id="PS50966">
    <property type="entry name" value="ZF_SWIM"/>
    <property type="match status" value="1"/>
</dbReference>
<comment type="catalytic activity">
    <reaction evidence="10">
        <text>L-threonyl-[protein] + ATP = O-phospho-L-threonyl-[protein] + ADP + H(+)</text>
        <dbReference type="Rhea" id="RHEA:46608"/>
        <dbReference type="Rhea" id="RHEA-COMP:11060"/>
        <dbReference type="Rhea" id="RHEA-COMP:11605"/>
        <dbReference type="ChEBI" id="CHEBI:15378"/>
        <dbReference type="ChEBI" id="CHEBI:30013"/>
        <dbReference type="ChEBI" id="CHEBI:30616"/>
        <dbReference type="ChEBI" id="CHEBI:61977"/>
        <dbReference type="ChEBI" id="CHEBI:456216"/>
        <dbReference type="EC" id="2.7.11.1"/>
    </reaction>
</comment>
<accession>A0A3L6QQS9</accession>
<dbReference type="CDD" id="cd14002">
    <property type="entry name" value="STKc_STK36"/>
    <property type="match status" value="1"/>
</dbReference>
<dbReference type="InterPro" id="IPR000719">
    <property type="entry name" value="Prot_kinase_dom"/>
</dbReference>
<evidence type="ECO:0000256" key="12">
    <source>
        <dbReference type="ARBA" id="ARBA00075375"/>
    </source>
</evidence>
<keyword evidence="5" id="KW-0808">Transferase</keyword>
<dbReference type="InterPro" id="IPR011009">
    <property type="entry name" value="Kinase-like_dom_sf"/>
</dbReference>
<feature type="binding site" evidence="14">
    <location>
        <position position="39"/>
    </location>
    <ligand>
        <name>ATP</name>
        <dbReference type="ChEBI" id="CHEBI:30616"/>
    </ligand>
</feature>
<dbReference type="PANTHER" id="PTHR22983">
    <property type="entry name" value="PROTEIN KINASE RELATED"/>
    <property type="match status" value="1"/>
</dbReference>
<dbReference type="PROSITE" id="PS50011">
    <property type="entry name" value="PROTEIN_KINASE_DOM"/>
    <property type="match status" value="1"/>
</dbReference>
<dbReference type="OrthoDB" id="626675at2759"/>
<evidence type="ECO:0000256" key="15">
    <source>
        <dbReference type="SAM" id="MobiDB-lite"/>
    </source>
</evidence>
<proteinExistence type="predicted"/>
<dbReference type="FunFam" id="3.30.200.20:FF:000042">
    <property type="entry name" value="Aurora kinase A"/>
    <property type="match status" value="1"/>
</dbReference>
<dbReference type="InterPro" id="IPR007527">
    <property type="entry name" value="Znf_SWIM"/>
</dbReference>
<sequence>MGKEDYHVIGLVGEGSFGKVYKGRRKYTRQTVAMKFILKHGKTDKDLHNLRQEIEILRKLKHEKIIEMIDAFETPQEFCVVTEFAQGELFEVLEDDRCLPEEQVQAIAKQLVKALYYLHSNRIIHRDMKPQNILIGKGSVVKLCYFGFARVMSANTVVLHSIKGTPLYMAPELVREQLYNHTVDLWSLGVILYELFVGQPPFYTNSVYALIRHIVKEPQSRLTWSALLEHPFVKYDSMESGADTRTAPFEVKCSENNCQNTVSNTEKLKDNKNINRHGSSTGAVLESSAPSGMLLSRQKIILRFLSSIYGGSKCTALDKLEKTSQTVTGANNILEDREALLNILSPIRIWLHNPPSSSRELNFDGVYQSLRIVKNLIDAGSCHTCAASDGIISTFLEFTSLIIRTNLSDAYGPAVKRSRVMRKGVPVEEHAAKIYTRTLFEKFDEIIFQSGSYVVDEKERGKTYLARHIRSDCLECWSQVEFEVTIRAEGGAVVCECGLGEHMGMPCCHAVKVMIHLGMLEIPAGNIVKRWTMDARDNLPADMIEHENDKAAESSESSVLTFEVGLAGLVRLGQERLELNQAKDVSVLSNQCRRPAAQGSDVQGMSAAATDDPTSAAKKQRYEAQAPDLKCKMEMLNAAICIKGYRIPNKPSMVSPPSTDVALKCVYWEGEALRNVQTLQGSFYLNFSTLKLLWKLIQRSDILTAP</sequence>
<feature type="compositionally biased region" description="Low complexity" evidence="15">
    <location>
        <begin position="606"/>
        <end position="616"/>
    </location>
</feature>
<dbReference type="GO" id="GO:0004674">
    <property type="term" value="F:protein serine/threonine kinase activity"/>
    <property type="evidence" value="ECO:0007669"/>
    <property type="project" value="UniProtKB-KW"/>
</dbReference>
<dbReference type="PROSITE" id="PS00107">
    <property type="entry name" value="PROTEIN_KINASE_ATP"/>
    <property type="match status" value="1"/>
</dbReference>
<keyword evidence="19" id="KW-1185">Reference proteome</keyword>
<evidence type="ECO:0000313" key="19">
    <source>
        <dbReference type="Proteomes" id="UP000275267"/>
    </source>
</evidence>
<feature type="region of interest" description="Disordered" evidence="15">
    <location>
        <begin position="596"/>
        <end position="616"/>
    </location>
</feature>
<comment type="caution">
    <text evidence="18">The sequence shown here is derived from an EMBL/GenBank/DDBJ whole genome shotgun (WGS) entry which is preliminary data.</text>
</comment>
<dbReference type="PANTHER" id="PTHR22983:SF6">
    <property type="entry name" value="SERINE_THREONINE-PROTEIN KINASE 36"/>
    <property type="match status" value="1"/>
</dbReference>
<keyword evidence="6 14" id="KW-0547">Nucleotide-binding</keyword>
<feature type="domain" description="Protein kinase" evidence="16">
    <location>
        <begin position="6"/>
        <end position="233"/>
    </location>
</feature>
<evidence type="ECO:0000259" key="17">
    <source>
        <dbReference type="PROSITE" id="PS50966"/>
    </source>
</evidence>
<keyword evidence="7" id="KW-0418">Kinase</keyword>
<evidence type="ECO:0000256" key="7">
    <source>
        <dbReference type="ARBA" id="ARBA00022777"/>
    </source>
</evidence>
<evidence type="ECO:0000256" key="3">
    <source>
        <dbReference type="ARBA" id="ARBA00022490"/>
    </source>
</evidence>
<keyword evidence="4" id="KW-0723">Serine/threonine-protein kinase</keyword>
<evidence type="ECO:0000256" key="5">
    <source>
        <dbReference type="ARBA" id="ARBA00022679"/>
    </source>
</evidence>
<dbReference type="Gene3D" id="1.10.510.10">
    <property type="entry name" value="Transferase(Phosphotransferase) domain 1"/>
    <property type="match status" value="1"/>
</dbReference>
<protein>
    <recommendedName>
        <fullName evidence="2">non-specific serine/threonine protein kinase</fullName>
        <ecNumber evidence="2">2.7.11.1</ecNumber>
    </recommendedName>
    <alternativeName>
        <fullName evidence="12">Fused homolog</fullName>
    </alternativeName>
</protein>
<evidence type="ECO:0000256" key="13">
    <source>
        <dbReference type="PROSITE-ProRule" id="PRU00325"/>
    </source>
</evidence>
<dbReference type="GO" id="GO:0005856">
    <property type="term" value="C:cytoskeleton"/>
    <property type="evidence" value="ECO:0007669"/>
    <property type="project" value="UniProtKB-SubCell"/>
</dbReference>
<comment type="subcellular location">
    <subcellularLocation>
        <location evidence="1">Cytoplasm</location>
        <location evidence="1">Cytoskeleton</location>
    </subcellularLocation>
</comment>
<dbReference type="STRING" id="4540.A0A3L6QQS9"/>
<dbReference type="EMBL" id="PQIB02000011">
    <property type="protein sequence ID" value="RLM85756.1"/>
    <property type="molecule type" value="Genomic_DNA"/>
</dbReference>
<dbReference type="AlphaFoldDB" id="A0A3L6QQS9"/>
<evidence type="ECO:0000256" key="8">
    <source>
        <dbReference type="ARBA" id="ARBA00022840"/>
    </source>
</evidence>
<dbReference type="InterPro" id="IPR008271">
    <property type="entry name" value="Ser/Thr_kinase_AS"/>
</dbReference>
<evidence type="ECO:0000259" key="16">
    <source>
        <dbReference type="PROSITE" id="PS50011"/>
    </source>
</evidence>